<organism evidence="1 2">
    <name type="scientific">Huberarchaeum crystalense</name>
    <dbReference type="NCBI Taxonomy" id="2014257"/>
    <lineage>
        <taxon>Archaea</taxon>
        <taxon>Candidatus Huberarchaeota</taxon>
        <taxon>Candidatus Huberarchaeia</taxon>
        <taxon>Candidatus Huberarchaeales</taxon>
        <taxon>Candidatus Huberarchaeaceae</taxon>
        <taxon>Candidatus Huberarchaeum</taxon>
    </lineage>
</organism>
<dbReference type="AlphaFoldDB" id="A0A2H9RCL2"/>
<accession>A0A2H9RCL2</accession>
<sequence>MMKRPIEFEKFKQEYKKDFDIPVLSTKEKDIFMYLFLLLRRKMSKGIFPELYNSEIMFSKSDLKTLVLKNIVIFQNYKKGWIISMNPNCITKNAECSFCGAKFNEMVYFRQNSISCPGCGFRMHGLATAKRVNDYSVAITNIEKVEA</sequence>
<protein>
    <submittedName>
        <fullName evidence="1">Uncharacterized protein</fullName>
    </submittedName>
</protein>
<feature type="non-terminal residue" evidence="1">
    <location>
        <position position="147"/>
    </location>
</feature>
<gene>
    <name evidence="1" type="ORF">CO072_02170</name>
</gene>
<proteinExistence type="predicted"/>
<reference evidence="2" key="1">
    <citation type="submission" date="2017-09" db="EMBL/GenBank/DDBJ databases">
        <title>Depth-based differentiation of microbial function through sediment-hosted aquifers and enrichment of novel symbionts in the deep terrestrial subsurface.</title>
        <authorList>
            <person name="Probst A.J."/>
            <person name="Ladd B."/>
            <person name="Jarett J.K."/>
            <person name="Geller-Mcgrath D.E."/>
            <person name="Sieber C.M.K."/>
            <person name="Emerson J.B."/>
            <person name="Anantharaman K."/>
            <person name="Thomas B.C."/>
            <person name="Malmstrom R."/>
            <person name="Stieglmeier M."/>
            <person name="Klingl A."/>
            <person name="Woyke T."/>
            <person name="Ryan C.M."/>
            <person name="Banfield J.F."/>
        </authorList>
    </citation>
    <scope>NUCLEOTIDE SEQUENCE [LARGE SCALE GENOMIC DNA]</scope>
</reference>
<name>A0A2H9RCL2_HUBC1</name>
<evidence type="ECO:0000313" key="2">
    <source>
        <dbReference type="Proteomes" id="UP000231232"/>
    </source>
</evidence>
<dbReference type="Proteomes" id="UP000231232">
    <property type="component" value="Unassembled WGS sequence"/>
</dbReference>
<comment type="caution">
    <text evidence="1">The sequence shown here is derived from an EMBL/GenBank/DDBJ whole genome shotgun (WGS) entry which is preliminary data.</text>
</comment>
<dbReference type="EMBL" id="PFSX01000056">
    <property type="protein sequence ID" value="PJC01157.1"/>
    <property type="molecule type" value="Genomic_DNA"/>
</dbReference>
<evidence type="ECO:0000313" key="1">
    <source>
        <dbReference type="EMBL" id="PJC01157.1"/>
    </source>
</evidence>